<dbReference type="AlphaFoldDB" id="A0A382QMT8"/>
<reference evidence="1" key="1">
    <citation type="submission" date="2018-05" db="EMBL/GenBank/DDBJ databases">
        <authorList>
            <person name="Lanie J.A."/>
            <person name="Ng W.-L."/>
            <person name="Kazmierczak K.M."/>
            <person name="Andrzejewski T.M."/>
            <person name="Davidsen T.M."/>
            <person name="Wayne K.J."/>
            <person name="Tettelin H."/>
            <person name="Glass J.I."/>
            <person name="Rusch D."/>
            <person name="Podicherti R."/>
            <person name="Tsui H.-C.T."/>
            <person name="Winkler M.E."/>
        </authorList>
    </citation>
    <scope>NUCLEOTIDE SEQUENCE</scope>
</reference>
<name>A0A382QMT8_9ZZZZ</name>
<gene>
    <name evidence="1" type="ORF">METZ01_LOCUS339677</name>
</gene>
<sequence>MILKKFLLVGLVCAFLAPTNVFAATDAEKLSA</sequence>
<accession>A0A382QMT8</accession>
<feature type="non-terminal residue" evidence="1">
    <location>
        <position position="32"/>
    </location>
</feature>
<proteinExistence type="predicted"/>
<organism evidence="1">
    <name type="scientific">marine metagenome</name>
    <dbReference type="NCBI Taxonomy" id="408172"/>
    <lineage>
        <taxon>unclassified sequences</taxon>
        <taxon>metagenomes</taxon>
        <taxon>ecological metagenomes</taxon>
    </lineage>
</organism>
<evidence type="ECO:0000313" key="1">
    <source>
        <dbReference type="EMBL" id="SVC86823.1"/>
    </source>
</evidence>
<dbReference type="EMBL" id="UINC01115643">
    <property type="protein sequence ID" value="SVC86823.1"/>
    <property type="molecule type" value="Genomic_DNA"/>
</dbReference>
<protein>
    <submittedName>
        <fullName evidence="1">Uncharacterized protein</fullName>
    </submittedName>
</protein>